<keyword evidence="8 10" id="KW-0472">Membrane</keyword>
<evidence type="ECO:0000256" key="4">
    <source>
        <dbReference type="ARBA" id="ARBA00022554"/>
    </source>
</evidence>
<feature type="transmembrane region" description="Helical" evidence="10">
    <location>
        <begin position="448"/>
        <end position="468"/>
    </location>
</feature>
<keyword evidence="6" id="KW-0029">Amino-acid transport</keyword>
<reference evidence="12 13" key="1">
    <citation type="journal article" date="2018" name="MBio">
        <title>Comparative Genomics Reveals the Core Gene Toolbox for the Fungus-Insect Symbiosis.</title>
        <authorList>
            <person name="Wang Y."/>
            <person name="Stata M."/>
            <person name="Wang W."/>
            <person name="Stajich J.E."/>
            <person name="White M.M."/>
            <person name="Moncalvo J.M."/>
        </authorList>
    </citation>
    <scope>NUCLEOTIDE SEQUENCE [LARGE SCALE GENOMIC DNA]</scope>
    <source>
        <strain evidence="12 13">AUS-77-4</strain>
    </source>
</reference>
<dbReference type="AlphaFoldDB" id="A0A2T9YFW1"/>
<name>A0A2T9YFW1_9FUNG</name>
<sequence length="470" mass="52299">MATNSTNKIVSIQEDHVLINNLSQRNSNESASSKDFVIYTVDEHTGTIYSSSVILCNTILGSGLLAMPFALSNVGLFLGMFLILFSGFASGFGLYLLGKCAQEIPDRKSSFFSVAEQTYPKAALLFDLAVAIKCFGVSISYLIIFGDLVPQVVTFFTGNDTSFFATRLFWITFGIVGMTPLTFQKRLDSLKYASLVAMFAVLYFVIVVSQYYFFADRIPPPKDDIKYVNFSYAILKNISLFVFAFTCHQNIFSIHNELKDNSFSNINKIIIMSIGFCMCLYQWVANPENAATSYCRIAVAVFVISAYPLQCHPARASINRIVNSFSSVNNHDLIIPEEPNRQENDHSLEVDLSSEEQLSRTSEAVQRPDSSEPAMLQTVYSEATDPQYYIITTAILVFSYLIAVSIKELGLVLSFVGSTGSTSISFILPGILYWKMHEKSPPSIIKNLSIILVIYGIVVMVVSLYVNFTT</sequence>
<evidence type="ECO:0000256" key="9">
    <source>
        <dbReference type="SAM" id="MobiDB-lite"/>
    </source>
</evidence>
<evidence type="ECO:0000256" key="7">
    <source>
        <dbReference type="ARBA" id="ARBA00022989"/>
    </source>
</evidence>
<dbReference type="GO" id="GO:0061459">
    <property type="term" value="F:L-arginine transmembrane transporter activity"/>
    <property type="evidence" value="ECO:0007669"/>
    <property type="project" value="TreeGrafter"/>
</dbReference>
<evidence type="ECO:0000256" key="8">
    <source>
        <dbReference type="ARBA" id="ARBA00023136"/>
    </source>
</evidence>
<feature type="transmembrane region" description="Helical" evidence="10">
    <location>
        <begin position="388"/>
        <end position="406"/>
    </location>
</feature>
<keyword evidence="13" id="KW-1185">Reference proteome</keyword>
<evidence type="ECO:0000256" key="2">
    <source>
        <dbReference type="ARBA" id="ARBA00008066"/>
    </source>
</evidence>
<comment type="subcellular location">
    <subcellularLocation>
        <location evidence="1">Vacuole membrane</location>
        <topology evidence="1">Multi-pass membrane protein</topology>
    </subcellularLocation>
</comment>
<keyword evidence="7 10" id="KW-1133">Transmembrane helix</keyword>
<dbReference type="EMBL" id="MBFT01000434">
    <property type="protein sequence ID" value="PVU91210.1"/>
    <property type="molecule type" value="Genomic_DNA"/>
</dbReference>
<keyword evidence="4" id="KW-0926">Vacuole</keyword>
<comment type="similarity">
    <text evidence="2">Belongs to the amino acid/polyamine transporter 2 family.</text>
</comment>
<feature type="transmembrane region" description="Helical" evidence="10">
    <location>
        <begin position="53"/>
        <end position="71"/>
    </location>
</feature>
<dbReference type="GO" id="GO:0015194">
    <property type="term" value="F:L-serine transmembrane transporter activity"/>
    <property type="evidence" value="ECO:0007669"/>
    <property type="project" value="TreeGrafter"/>
</dbReference>
<feature type="transmembrane region" description="Helical" evidence="10">
    <location>
        <begin position="119"/>
        <end position="144"/>
    </location>
</feature>
<organism evidence="12 13">
    <name type="scientific">Furculomyces boomerangus</name>
    <dbReference type="NCBI Taxonomy" id="61424"/>
    <lineage>
        <taxon>Eukaryota</taxon>
        <taxon>Fungi</taxon>
        <taxon>Fungi incertae sedis</taxon>
        <taxon>Zoopagomycota</taxon>
        <taxon>Kickxellomycotina</taxon>
        <taxon>Harpellomycetes</taxon>
        <taxon>Harpellales</taxon>
        <taxon>Harpellaceae</taxon>
        <taxon>Furculomyces</taxon>
    </lineage>
</organism>
<feature type="domain" description="Amino acid transporter transmembrane" evidence="11">
    <location>
        <begin position="44"/>
        <end position="284"/>
    </location>
</feature>
<dbReference type="PANTHER" id="PTHR22950">
    <property type="entry name" value="AMINO ACID TRANSPORTER"/>
    <property type="match status" value="1"/>
</dbReference>
<evidence type="ECO:0000256" key="6">
    <source>
        <dbReference type="ARBA" id="ARBA00022970"/>
    </source>
</evidence>
<evidence type="ECO:0000313" key="12">
    <source>
        <dbReference type="EMBL" id="PVU91210.1"/>
    </source>
</evidence>
<dbReference type="InterPro" id="IPR013057">
    <property type="entry name" value="AA_transpt_TM"/>
</dbReference>
<feature type="transmembrane region" description="Helical" evidence="10">
    <location>
        <begin position="266"/>
        <end position="285"/>
    </location>
</feature>
<dbReference type="GO" id="GO:0005290">
    <property type="term" value="F:L-histidine transmembrane transporter activity"/>
    <property type="evidence" value="ECO:0007669"/>
    <property type="project" value="TreeGrafter"/>
</dbReference>
<feature type="transmembrane region" description="Helical" evidence="10">
    <location>
        <begin position="234"/>
        <end position="254"/>
    </location>
</feature>
<dbReference type="Proteomes" id="UP000245699">
    <property type="component" value="Unassembled WGS sequence"/>
</dbReference>
<dbReference type="GO" id="GO:0005302">
    <property type="term" value="F:L-tyrosine transmembrane transporter activity"/>
    <property type="evidence" value="ECO:0007669"/>
    <property type="project" value="TreeGrafter"/>
</dbReference>
<keyword evidence="3" id="KW-0813">Transport</keyword>
<evidence type="ECO:0000256" key="5">
    <source>
        <dbReference type="ARBA" id="ARBA00022692"/>
    </source>
</evidence>
<dbReference type="GO" id="GO:0015189">
    <property type="term" value="F:L-lysine transmembrane transporter activity"/>
    <property type="evidence" value="ECO:0007669"/>
    <property type="project" value="TreeGrafter"/>
</dbReference>
<feature type="region of interest" description="Disordered" evidence="9">
    <location>
        <begin position="349"/>
        <end position="370"/>
    </location>
</feature>
<comment type="caution">
    <text evidence="12">The sequence shown here is derived from an EMBL/GenBank/DDBJ whole genome shotgun (WGS) entry which is preliminary data.</text>
</comment>
<evidence type="ECO:0000256" key="3">
    <source>
        <dbReference type="ARBA" id="ARBA00022448"/>
    </source>
</evidence>
<protein>
    <recommendedName>
        <fullName evidence="11">Amino acid transporter transmembrane domain-containing protein</fullName>
    </recommendedName>
</protein>
<keyword evidence="5 10" id="KW-0812">Transmembrane</keyword>
<evidence type="ECO:0000313" key="13">
    <source>
        <dbReference type="Proteomes" id="UP000245699"/>
    </source>
</evidence>
<dbReference type="GO" id="GO:0005313">
    <property type="term" value="F:L-glutamate transmembrane transporter activity"/>
    <property type="evidence" value="ECO:0007669"/>
    <property type="project" value="TreeGrafter"/>
</dbReference>
<feature type="transmembrane region" description="Helical" evidence="10">
    <location>
        <begin position="195"/>
        <end position="214"/>
    </location>
</feature>
<evidence type="ECO:0000259" key="11">
    <source>
        <dbReference type="Pfam" id="PF01490"/>
    </source>
</evidence>
<dbReference type="PANTHER" id="PTHR22950:SF678">
    <property type="entry name" value="VACUOLAR AMINO ACID TRANSPORTER 5-RELATED"/>
    <property type="match status" value="1"/>
</dbReference>
<accession>A0A2T9YFW1</accession>
<evidence type="ECO:0000256" key="10">
    <source>
        <dbReference type="SAM" id="Phobius"/>
    </source>
</evidence>
<proteinExistence type="inferred from homology"/>
<dbReference type="STRING" id="61424.A0A2T9YFW1"/>
<feature type="compositionally biased region" description="Polar residues" evidence="9">
    <location>
        <begin position="355"/>
        <end position="364"/>
    </location>
</feature>
<feature type="transmembrane region" description="Helical" evidence="10">
    <location>
        <begin position="412"/>
        <end position="436"/>
    </location>
</feature>
<gene>
    <name evidence="12" type="ORF">BB559_004252</name>
</gene>
<dbReference type="GO" id="GO:0000329">
    <property type="term" value="C:fungal-type vacuole membrane"/>
    <property type="evidence" value="ECO:0007669"/>
    <property type="project" value="TreeGrafter"/>
</dbReference>
<feature type="domain" description="Amino acid transporter transmembrane" evidence="11">
    <location>
        <begin position="289"/>
        <end position="466"/>
    </location>
</feature>
<feature type="transmembrane region" description="Helical" evidence="10">
    <location>
        <begin position="164"/>
        <end position="183"/>
    </location>
</feature>
<dbReference type="OrthoDB" id="438545at2759"/>
<feature type="transmembrane region" description="Helical" evidence="10">
    <location>
        <begin position="77"/>
        <end position="98"/>
    </location>
</feature>
<dbReference type="Pfam" id="PF01490">
    <property type="entry name" value="Aa_trans"/>
    <property type="match status" value="2"/>
</dbReference>
<evidence type="ECO:0000256" key="1">
    <source>
        <dbReference type="ARBA" id="ARBA00004128"/>
    </source>
</evidence>